<dbReference type="PANTHER" id="PTHR13227">
    <property type="entry name" value="EUKARYOTIC TRANSLATION INITIATION FACTOR 2A"/>
    <property type="match status" value="1"/>
</dbReference>
<evidence type="ECO:0000313" key="6">
    <source>
        <dbReference type="RefSeq" id="XP_042600565.1"/>
    </source>
</evidence>
<dbReference type="GeneID" id="109072988"/>
<dbReference type="GO" id="GO:0003743">
    <property type="term" value="F:translation initiation factor activity"/>
    <property type="evidence" value="ECO:0007669"/>
    <property type="project" value="UniProtKB-KW"/>
</dbReference>
<keyword evidence="2" id="KW-0853">WD repeat</keyword>
<evidence type="ECO:0000256" key="2">
    <source>
        <dbReference type="ARBA" id="ARBA00022574"/>
    </source>
</evidence>
<keyword evidence="1" id="KW-0396">Initiation factor</keyword>
<dbReference type="OrthoDB" id="2194683at2759"/>
<evidence type="ECO:0000256" key="5">
    <source>
        <dbReference type="SAM" id="MobiDB-lite"/>
    </source>
</evidence>
<keyword evidence="3" id="KW-0677">Repeat</keyword>
<evidence type="ECO:0000256" key="4">
    <source>
        <dbReference type="ARBA" id="ARBA00022917"/>
    </source>
</evidence>
<dbReference type="GO" id="GO:0003729">
    <property type="term" value="F:mRNA binding"/>
    <property type="evidence" value="ECO:0007669"/>
    <property type="project" value="TreeGrafter"/>
</dbReference>
<dbReference type="AlphaFoldDB" id="A0A9R0AJP7"/>
<dbReference type="KEGG" id="ccar:109072988"/>
<proteinExistence type="predicted"/>
<dbReference type="Proteomes" id="UP001155660">
    <property type="component" value="Chromosome B18"/>
</dbReference>
<protein>
    <submittedName>
        <fullName evidence="6">Eukaryotic translation initiation factor 2A-like</fullName>
    </submittedName>
</protein>
<name>A0A9R0AJP7_CYPCA</name>
<keyword evidence="4" id="KW-0648">Protein biosynthesis</keyword>
<organism evidence="6">
    <name type="scientific">Cyprinus carpio</name>
    <name type="common">Common carp</name>
    <dbReference type="NCBI Taxonomy" id="7962"/>
    <lineage>
        <taxon>Eukaryota</taxon>
        <taxon>Metazoa</taxon>
        <taxon>Chordata</taxon>
        <taxon>Craniata</taxon>
        <taxon>Vertebrata</taxon>
        <taxon>Euteleostomi</taxon>
        <taxon>Actinopterygii</taxon>
        <taxon>Neopterygii</taxon>
        <taxon>Teleostei</taxon>
        <taxon>Ostariophysi</taxon>
        <taxon>Cypriniformes</taxon>
        <taxon>Cyprinidae</taxon>
        <taxon>Cyprininae</taxon>
        <taxon>Cyprinus</taxon>
    </lineage>
</organism>
<dbReference type="InterPro" id="IPR011387">
    <property type="entry name" value="TIF2A"/>
</dbReference>
<dbReference type="GO" id="GO:0043022">
    <property type="term" value="F:ribosome binding"/>
    <property type="evidence" value="ECO:0007669"/>
    <property type="project" value="TreeGrafter"/>
</dbReference>
<evidence type="ECO:0000256" key="3">
    <source>
        <dbReference type="ARBA" id="ARBA00022737"/>
    </source>
</evidence>
<feature type="compositionally biased region" description="Basic and acidic residues" evidence="5">
    <location>
        <begin position="96"/>
        <end position="107"/>
    </location>
</feature>
<dbReference type="PANTHER" id="PTHR13227:SF0">
    <property type="entry name" value="EUKARYOTIC TRANSLATION INITIATION FACTOR 2A"/>
    <property type="match status" value="1"/>
</dbReference>
<reference evidence="6" key="1">
    <citation type="submission" date="2025-08" db="UniProtKB">
        <authorList>
            <consortium name="RefSeq"/>
        </authorList>
    </citation>
    <scope>IDENTIFICATION</scope>
    <source>
        <tissue evidence="6">Muscle</tissue>
    </source>
</reference>
<feature type="region of interest" description="Disordered" evidence="5">
    <location>
        <begin position="68"/>
        <end position="132"/>
    </location>
</feature>
<gene>
    <name evidence="6" type="primary">LOC109072988</name>
</gene>
<evidence type="ECO:0000256" key="1">
    <source>
        <dbReference type="ARBA" id="ARBA00022540"/>
    </source>
</evidence>
<dbReference type="GO" id="GO:0022627">
    <property type="term" value="C:cytosolic small ribosomal subunit"/>
    <property type="evidence" value="ECO:0007669"/>
    <property type="project" value="TreeGrafter"/>
</dbReference>
<dbReference type="GO" id="GO:0000049">
    <property type="term" value="F:tRNA binding"/>
    <property type="evidence" value="ECO:0007669"/>
    <property type="project" value="TreeGrafter"/>
</dbReference>
<accession>A0A9R0AJP7</accession>
<dbReference type="RefSeq" id="XP_042600565.1">
    <property type="nucleotide sequence ID" value="XM_042744631.1"/>
</dbReference>
<sequence>MQENPQGEVNLQLWDLQTGACIKAFYQKKVTGWCPSWADDESISVRNVNNELHFFENNNFVMCVSKHEEEPPQNMKPGEKQMSKAALKNQKKREVKKAAKQENKPDEAPPPVTDSAPASHVTSSCGDPETDKKIKNLKKKLKAIDELKEQQAAGKVMQKNQLEKMQKEPQLLKELEDLELGL</sequence>